<feature type="transmembrane region" description="Helical" evidence="11">
    <location>
        <begin position="102"/>
        <end position="119"/>
    </location>
</feature>
<dbReference type="CDD" id="cd06579">
    <property type="entry name" value="TM_PBP1_transp_AraH_like"/>
    <property type="match status" value="1"/>
</dbReference>
<dbReference type="AlphaFoldDB" id="A0A8J3QQU2"/>
<evidence type="ECO:0000256" key="11">
    <source>
        <dbReference type="SAM" id="Phobius"/>
    </source>
</evidence>
<feature type="transmembrane region" description="Helical" evidence="11">
    <location>
        <begin position="388"/>
        <end position="406"/>
    </location>
</feature>
<evidence type="ECO:0000256" key="1">
    <source>
        <dbReference type="ARBA" id="ARBA00004651"/>
    </source>
</evidence>
<evidence type="ECO:0000313" key="13">
    <source>
        <dbReference type="Proteomes" id="UP000642748"/>
    </source>
</evidence>
<feature type="transmembrane region" description="Helical" evidence="11">
    <location>
        <begin position="234"/>
        <end position="252"/>
    </location>
</feature>
<dbReference type="PANTHER" id="PTHR32196">
    <property type="entry name" value="ABC TRANSPORTER PERMEASE PROTEIN YPHD-RELATED-RELATED"/>
    <property type="match status" value="1"/>
</dbReference>
<keyword evidence="6 11" id="KW-0812">Transmembrane</keyword>
<feature type="transmembrane region" description="Helical" evidence="11">
    <location>
        <begin position="73"/>
        <end position="95"/>
    </location>
</feature>
<feature type="transmembrane region" description="Helical" evidence="11">
    <location>
        <begin position="340"/>
        <end position="358"/>
    </location>
</feature>
<keyword evidence="4" id="KW-0997">Cell inner membrane</keyword>
<reference evidence="12" key="1">
    <citation type="submission" date="2021-01" db="EMBL/GenBank/DDBJ databases">
        <title>Whole genome shotgun sequence of Rugosimonospora africana NBRC 104875.</title>
        <authorList>
            <person name="Komaki H."/>
            <person name="Tamura T."/>
        </authorList>
    </citation>
    <scope>NUCLEOTIDE SEQUENCE</scope>
    <source>
        <strain evidence="12">NBRC 104875</strain>
    </source>
</reference>
<dbReference type="GO" id="GO:0005886">
    <property type="term" value="C:plasma membrane"/>
    <property type="evidence" value="ECO:0007669"/>
    <property type="project" value="UniProtKB-SubCell"/>
</dbReference>
<evidence type="ECO:0000256" key="6">
    <source>
        <dbReference type="ARBA" id="ARBA00022692"/>
    </source>
</evidence>
<dbReference type="InterPro" id="IPR001851">
    <property type="entry name" value="ABC_transp_permease"/>
</dbReference>
<keyword evidence="8 11" id="KW-0472">Membrane</keyword>
<evidence type="ECO:0000256" key="9">
    <source>
        <dbReference type="ARBA" id="ARBA00035611"/>
    </source>
</evidence>
<feature type="transmembrane region" description="Helical" evidence="11">
    <location>
        <begin position="125"/>
        <end position="146"/>
    </location>
</feature>
<gene>
    <name evidence="12" type="ORF">Raf01_30410</name>
</gene>
<proteinExistence type="predicted"/>
<feature type="transmembrane region" description="Helical" evidence="11">
    <location>
        <begin position="43"/>
        <end position="61"/>
    </location>
</feature>
<organism evidence="12 13">
    <name type="scientific">Rugosimonospora africana</name>
    <dbReference type="NCBI Taxonomy" id="556532"/>
    <lineage>
        <taxon>Bacteria</taxon>
        <taxon>Bacillati</taxon>
        <taxon>Actinomycetota</taxon>
        <taxon>Actinomycetes</taxon>
        <taxon>Micromonosporales</taxon>
        <taxon>Micromonosporaceae</taxon>
        <taxon>Rugosimonospora</taxon>
    </lineage>
</organism>
<protein>
    <recommendedName>
        <fullName evidence="10">Xylose transport system permease protein XylH</fullName>
    </recommendedName>
</protein>
<feature type="transmembrane region" description="Helical" evidence="11">
    <location>
        <begin position="258"/>
        <end position="276"/>
    </location>
</feature>
<comment type="function">
    <text evidence="9">Part of the binding-protein-dependent transport system for D-xylose. Probably responsible for the translocation of the substrate across the membrane.</text>
</comment>
<comment type="caution">
    <text evidence="12">The sequence shown here is derived from an EMBL/GenBank/DDBJ whole genome shotgun (WGS) entry which is preliminary data.</text>
</comment>
<keyword evidence="13" id="KW-1185">Reference proteome</keyword>
<keyword evidence="7 11" id="KW-1133">Transmembrane helix</keyword>
<evidence type="ECO:0000256" key="8">
    <source>
        <dbReference type="ARBA" id="ARBA00023136"/>
    </source>
</evidence>
<evidence type="ECO:0000256" key="5">
    <source>
        <dbReference type="ARBA" id="ARBA00022597"/>
    </source>
</evidence>
<feature type="transmembrane region" description="Helical" evidence="11">
    <location>
        <begin position="307"/>
        <end position="328"/>
    </location>
</feature>
<keyword evidence="2" id="KW-0813">Transport</keyword>
<dbReference type="PANTHER" id="PTHR32196:SF32">
    <property type="entry name" value="XYLOSE TRANSPORT SYSTEM PERMEASE PROTEIN XYLH"/>
    <property type="match status" value="1"/>
</dbReference>
<dbReference type="Proteomes" id="UP000642748">
    <property type="component" value="Unassembled WGS sequence"/>
</dbReference>
<dbReference type="EMBL" id="BONZ01000030">
    <property type="protein sequence ID" value="GIH14869.1"/>
    <property type="molecule type" value="Genomic_DNA"/>
</dbReference>
<feature type="transmembrane region" description="Helical" evidence="11">
    <location>
        <begin position="195"/>
        <end position="213"/>
    </location>
</feature>
<dbReference type="RefSeq" id="WP_203918520.1">
    <property type="nucleotide sequence ID" value="NZ_BONZ01000030.1"/>
</dbReference>
<evidence type="ECO:0000256" key="10">
    <source>
        <dbReference type="ARBA" id="ARBA00035686"/>
    </source>
</evidence>
<name>A0A8J3QQU2_9ACTN</name>
<dbReference type="GO" id="GO:0022857">
    <property type="term" value="F:transmembrane transporter activity"/>
    <property type="evidence" value="ECO:0007669"/>
    <property type="project" value="InterPro"/>
</dbReference>
<evidence type="ECO:0000256" key="2">
    <source>
        <dbReference type="ARBA" id="ARBA00022448"/>
    </source>
</evidence>
<evidence type="ECO:0000313" key="12">
    <source>
        <dbReference type="EMBL" id="GIH14869.1"/>
    </source>
</evidence>
<comment type="subcellular location">
    <subcellularLocation>
        <location evidence="1">Cell membrane</location>
        <topology evidence="1">Multi-pass membrane protein</topology>
    </subcellularLocation>
</comment>
<accession>A0A8J3QQU2</accession>
<feature type="transmembrane region" description="Helical" evidence="11">
    <location>
        <begin position="365"/>
        <end position="382"/>
    </location>
</feature>
<keyword evidence="5" id="KW-0762">Sugar transport</keyword>
<evidence type="ECO:0000256" key="7">
    <source>
        <dbReference type="ARBA" id="ARBA00022989"/>
    </source>
</evidence>
<keyword evidence="3" id="KW-1003">Cell membrane</keyword>
<feature type="transmembrane region" description="Helical" evidence="11">
    <location>
        <begin position="153"/>
        <end position="175"/>
    </location>
</feature>
<sequence length="415" mass="42954">MSEETVRTASRPRLDQQDVRLRTTRGPAGVVSAAGRAIREGRAGSVMVLLGLALIVVYFQYRTGVFLRPANLVNLTLQMAQMGVISIGIVGVLLLGEIDLSAGSVSGFTACIMAVEAVRHGVPDLVAILLAIATGVALGLLHGLLITKARVPAFIVTLAGFLSWQGVQLTILGSIKTITLPDHSLAVRLVYGFVPPLWSYLVAGVAVLVYAALAVRTSRRRSAAGLTGTSPAGIAARAIGLAVALFAVAIVLNRARGLSYAVVLMVALVVVFDLIYRRSRYGRYIYAIGGDSQAALRAGIKVSAIRVSVFATCSGLAALGGLIGAGRLYSAGAQSGGSDLLLDAIAAAVIGGTSLFGGRGSSWSALLGTLVIATITNGLLLLGLESNVQFTITGIVLLLAVLLDSLSRRRSPEGR</sequence>
<evidence type="ECO:0000256" key="3">
    <source>
        <dbReference type="ARBA" id="ARBA00022475"/>
    </source>
</evidence>
<dbReference type="Pfam" id="PF02653">
    <property type="entry name" value="BPD_transp_2"/>
    <property type="match status" value="1"/>
</dbReference>
<evidence type="ECO:0000256" key="4">
    <source>
        <dbReference type="ARBA" id="ARBA00022519"/>
    </source>
</evidence>